<accession>A0ABT8RPD5</accession>
<dbReference type="EMBL" id="JAUKUC010000001">
    <property type="protein sequence ID" value="MDO1512779.1"/>
    <property type="molecule type" value="Genomic_DNA"/>
</dbReference>
<dbReference type="Proteomes" id="UP001168579">
    <property type="component" value="Unassembled WGS sequence"/>
</dbReference>
<protein>
    <submittedName>
        <fullName evidence="1">3-oxoacyl-ACP synthase</fullName>
    </submittedName>
</protein>
<evidence type="ECO:0000313" key="2">
    <source>
        <dbReference type="Proteomes" id="UP001168579"/>
    </source>
</evidence>
<gene>
    <name evidence="1" type="ORF">Q2T41_08940</name>
</gene>
<reference evidence="1" key="1">
    <citation type="journal article" date="2014" name="Int. J. Syst. Evol. Microbiol.">
        <title>Complete genome of a new Firmicutes species belonging to the dominant human colonic microbiota ('Ruminococcus bicirculans') reveals two chromosomes and a selective capacity to utilize plant glucans.</title>
        <authorList>
            <consortium name="NISC Comparative Sequencing Program"/>
            <person name="Wegmann U."/>
            <person name="Louis P."/>
            <person name="Goesmann A."/>
            <person name="Henrissat B."/>
            <person name="Duncan S.H."/>
            <person name="Flint H.J."/>
        </authorList>
    </citation>
    <scope>NUCLEOTIDE SEQUENCE</scope>
    <source>
        <strain evidence="1">CECT 8869</strain>
    </source>
</reference>
<reference evidence="1" key="2">
    <citation type="submission" date="2023-06" db="EMBL/GenBank/DDBJ databases">
        <authorList>
            <person name="Lucena T."/>
            <person name="Sun Q."/>
        </authorList>
    </citation>
    <scope>NUCLEOTIDE SEQUENCE</scope>
    <source>
        <strain evidence="1">CECT 8869</strain>
    </source>
</reference>
<keyword evidence="2" id="KW-1185">Reference proteome</keyword>
<comment type="caution">
    <text evidence="1">The sequence shown here is derived from an EMBL/GenBank/DDBJ whole genome shotgun (WGS) entry which is preliminary data.</text>
</comment>
<sequence>MKKTNDFQELKDNAYQFCGQFVADKFDKIHLQITELEAALTTETKSSAGDKHETGRAMIQLEREKLGQRLAELEKTKQVFSKIPKDSGSTNIGLGNLVVTDAALYYIGISAGVYGQGISLVYCISAGTPIGQLLFGKSIGQHFSFNGKTITILTIH</sequence>
<evidence type="ECO:0000313" key="1">
    <source>
        <dbReference type="EMBL" id="MDO1512779.1"/>
    </source>
</evidence>
<organism evidence="1 2">
    <name type="scientific">Maribacter confluentis</name>
    <dbReference type="NCBI Taxonomy" id="1656093"/>
    <lineage>
        <taxon>Bacteria</taxon>
        <taxon>Pseudomonadati</taxon>
        <taxon>Bacteroidota</taxon>
        <taxon>Flavobacteriia</taxon>
        <taxon>Flavobacteriales</taxon>
        <taxon>Flavobacteriaceae</taxon>
        <taxon>Maribacter</taxon>
    </lineage>
</organism>
<proteinExistence type="predicted"/>
<dbReference type="RefSeq" id="WP_304435789.1">
    <property type="nucleotide sequence ID" value="NZ_JAUKUC010000001.1"/>
</dbReference>
<name>A0ABT8RPD5_9FLAO</name>